<evidence type="ECO:0000256" key="5">
    <source>
        <dbReference type="ARBA" id="ARBA00023163"/>
    </source>
</evidence>
<feature type="domain" description="RNA polymerase sigma-70 region 4" evidence="8">
    <location>
        <begin position="139"/>
        <end position="188"/>
    </location>
</feature>
<dbReference type="Proteomes" id="UP000242847">
    <property type="component" value="Unassembled WGS sequence"/>
</dbReference>
<evidence type="ECO:0000256" key="3">
    <source>
        <dbReference type="ARBA" id="ARBA00023082"/>
    </source>
</evidence>
<dbReference type="Pfam" id="PF04545">
    <property type="entry name" value="Sigma70_r4"/>
    <property type="match status" value="1"/>
</dbReference>
<comment type="similarity">
    <text evidence="1">Belongs to the sigma-70 factor family. ECF subfamily.</text>
</comment>
<dbReference type="InterPro" id="IPR007627">
    <property type="entry name" value="RNA_pol_sigma70_r2"/>
</dbReference>
<name>A0A1S8DHV6_9GAMM</name>
<dbReference type="AlphaFoldDB" id="A0A1S8DHV6"/>
<protein>
    <submittedName>
        <fullName evidence="9">RNA polymerase subunit sigma</fullName>
    </submittedName>
</protein>
<evidence type="ECO:0000256" key="6">
    <source>
        <dbReference type="SAM" id="MobiDB-lite"/>
    </source>
</evidence>
<dbReference type="PANTHER" id="PTHR43133">
    <property type="entry name" value="RNA POLYMERASE ECF-TYPE SIGMA FACTO"/>
    <property type="match status" value="1"/>
</dbReference>
<dbReference type="GO" id="GO:0006352">
    <property type="term" value="P:DNA-templated transcription initiation"/>
    <property type="evidence" value="ECO:0007669"/>
    <property type="project" value="InterPro"/>
</dbReference>
<dbReference type="InterPro" id="IPR039425">
    <property type="entry name" value="RNA_pol_sigma-70-like"/>
</dbReference>
<keyword evidence="2" id="KW-0805">Transcription regulation</keyword>
<dbReference type="InterPro" id="IPR007630">
    <property type="entry name" value="RNA_pol_sigma70_r4"/>
</dbReference>
<dbReference type="RefSeq" id="WP_083725200.1">
    <property type="nucleotide sequence ID" value="NZ_FOUD01000007.1"/>
</dbReference>
<evidence type="ECO:0000259" key="8">
    <source>
        <dbReference type="Pfam" id="PF04545"/>
    </source>
</evidence>
<sequence length="195" mass="22841">MTKQSRTARRYNPADLDDDALVLKAKSELIHTTTAYEELMRRYQRTLFNVCVRYLGNERDADDVCQEVMLKVLHGLKQFEGKAKFKTWLYSITYNECITQYRKDKRKRRLMDALSLDPQEEGEEQEASTSEGSEGLSRLLAHVNPIDREILVLRFVAELEFQEIADIMHMGLSATKMRYKRALEKLRNQIDSPFI</sequence>
<evidence type="ECO:0000313" key="10">
    <source>
        <dbReference type="Proteomes" id="UP000242847"/>
    </source>
</evidence>
<evidence type="ECO:0000259" key="7">
    <source>
        <dbReference type="Pfam" id="PF04542"/>
    </source>
</evidence>
<dbReference type="Gene3D" id="1.10.10.10">
    <property type="entry name" value="Winged helix-like DNA-binding domain superfamily/Winged helix DNA-binding domain"/>
    <property type="match status" value="1"/>
</dbReference>
<accession>A0A1S8DHV6</accession>
<gene>
    <name evidence="9" type="ORF">BXT89_04665</name>
</gene>
<dbReference type="NCBIfam" id="TIGR02937">
    <property type="entry name" value="sigma70-ECF"/>
    <property type="match status" value="1"/>
</dbReference>
<dbReference type="SUPFAM" id="SSF88659">
    <property type="entry name" value="Sigma3 and sigma4 domains of RNA polymerase sigma factors"/>
    <property type="match status" value="1"/>
</dbReference>
<dbReference type="Gene3D" id="1.10.1740.10">
    <property type="match status" value="1"/>
</dbReference>
<dbReference type="PANTHER" id="PTHR43133:SF53">
    <property type="entry name" value="ECF RNA POLYMERASE SIGMA-E FACTOR"/>
    <property type="match status" value="1"/>
</dbReference>
<dbReference type="InterPro" id="IPR013324">
    <property type="entry name" value="RNA_pol_sigma_r3/r4-like"/>
</dbReference>
<keyword evidence="3" id="KW-0731">Sigma factor</keyword>
<evidence type="ECO:0000256" key="1">
    <source>
        <dbReference type="ARBA" id="ARBA00010641"/>
    </source>
</evidence>
<dbReference type="InterPro" id="IPR014284">
    <property type="entry name" value="RNA_pol_sigma-70_dom"/>
</dbReference>
<comment type="caution">
    <text evidence="9">The sequence shown here is derived from an EMBL/GenBank/DDBJ whole genome shotgun (WGS) entry which is preliminary data.</text>
</comment>
<dbReference type="GO" id="GO:0003677">
    <property type="term" value="F:DNA binding"/>
    <property type="evidence" value="ECO:0007669"/>
    <property type="project" value="UniProtKB-KW"/>
</dbReference>
<dbReference type="OrthoDB" id="9780326at2"/>
<evidence type="ECO:0000256" key="2">
    <source>
        <dbReference type="ARBA" id="ARBA00023015"/>
    </source>
</evidence>
<proteinExistence type="inferred from homology"/>
<feature type="region of interest" description="Disordered" evidence="6">
    <location>
        <begin position="114"/>
        <end position="134"/>
    </location>
</feature>
<dbReference type="InterPro" id="IPR013325">
    <property type="entry name" value="RNA_pol_sigma_r2"/>
</dbReference>
<keyword evidence="10" id="KW-1185">Reference proteome</keyword>
<organism evidence="9 10">
    <name type="scientific">Halopseudomonas pachastrellae</name>
    <dbReference type="NCBI Taxonomy" id="254161"/>
    <lineage>
        <taxon>Bacteria</taxon>
        <taxon>Pseudomonadati</taxon>
        <taxon>Pseudomonadota</taxon>
        <taxon>Gammaproteobacteria</taxon>
        <taxon>Pseudomonadales</taxon>
        <taxon>Pseudomonadaceae</taxon>
        <taxon>Halopseudomonas</taxon>
    </lineage>
</organism>
<reference evidence="9 10" key="1">
    <citation type="submission" date="2017-01" db="EMBL/GenBank/DDBJ databases">
        <title>Draft genome sequence of Pseudomonas pachastrellae type strain CCUG 46540T from a deep sea.</title>
        <authorList>
            <person name="Gomila M."/>
            <person name="Mulet M."/>
            <person name="Lalucat J."/>
            <person name="Garcia-Valdes E."/>
        </authorList>
    </citation>
    <scope>NUCLEOTIDE SEQUENCE [LARGE SCALE GENOMIC DNA]</scope>
    <source>
        <strain evidence="9 10">CCUG 46540</strain>
    </source>
</reference>
<dbReference type="InterPro" id="IPR036388">
    <property type="entry name" value="WH-like_DNA-bd_sf"/>
</dbReference>
<feature type="domain" description="RNA polymerase sigma-70 region 2" evidence="7">
    <location>
        <begin position="39"/>
        <end position="106"/>
    </location>
</feature>
<dbReference type="GO" id="GO:0016987">
    <property type="term" value="F:sigma factor activity"/>
    <property type="evidence" value="ECO:0007669"/>
    <property type="project" value="UniProtKB-KW"/>
</dbReference>
<dbReference type="EMBL" id="MUBC01000007">
    <property type="protein sequence ID" value="ONM45015.1"/>
    <property type="molecule type" value="Genomic_DNA"/>
</dbReference>
<dbReference type="NCBIfam" id="NF007222">
    <property type="entry name" value="PRK09640.1"/>
    <property type="match status" value="1"/>
</dbReference>
<keyword evidence="4" id="KW-0238">DNA-binding</keyword>
<evidence type="ECO:0000256" key="4">
    <source>
        <dbReference type="ARBA" id="ARBA00023125"/>
    </source>
</evidence>
<dbReference type="Pfam" id="PF04542">
    <property type="entry name" value="Sigma70_r2"/>
    <property type="match status" value="1"/>
</dbReference>
<keyword evidence="5" id="KW-0804">Transcription</keyword>
<evidence type="ECO:0000313" key="9">
    <source>
        <dbReference type="EMBL" id="ONM45015.1"/>
    </source>
</evidence>
<dbReference type="STRING" id="254161.SAMN05216256_107118"/>
<dbReference type="SUPFAM" id="SSF88946">
    <property type="entry name" value="Sigma2 domain of RNA polymerase sigma factors"/>
    <property type="match status" value="1"/>
</dbReference>